<dbReference type="RefSeq" id="WP_285763614.1">
    <property type="nucleotide sequence ID" value="NZ_BSYJ01000002.1"/>
</dbReference>
<evidence type="ECO:0000256" key="1">
    <source>
        <dbReference type="ARBA" id="ARBA00006450"/>
    </source>
</evidence>
<protein>
    <submittedName>
        <fullName evidence="2">YheU family protein</fullName>
    </submittedName>
</protein>
<proteinExistence type="inferred from homology"/>
<dbReference type="Pfam" id="PF06794">
    <property type="entry name" value="UPF0270"/>
    <property type="match status" value="1"/>
</dbReference>
<dbReference type="InterPro" id="IPR010648">
    <property type="entry name" value="UPF0270"/>
</dbReference>
<comment type="similarity">
    <text evidence="1">Belongs to the UPF0270 family.</text>
</comment>
<organism evidence="2 3">
    <name type="scientific">Biformimicrobium ophioploci</name>
    <dbReference type="NCBI Taxonomy" id="3036711"/>
    <lineage>
        <taxon>Bacteria</taxon>
        <taxon>Pseudomonadati</taxon>
        <taxon>Pseudomonadota</taxon>
        <taxon>Gammaproteobacteria</taxon>
        <taxon>Cellvibrionales</taxon>
        <taxon>Microbulbiferaceae</taxon>
        <taxon>Biformimicrobium</taxon>
    </lineage>
</organism>
<dbReference type="EMBL" id="BSYJ01000002">
    <property type="protein sequence ID" value="GMG86999.1"/>
    <property type="molecule type" value="Genomic_DNA"/>
</dbReference>
<dbReference type="Proteomes" id="UP001224392">
    <property type="component" value="Unassembled WGS sequence"/>
</dbReference>
<gene>
    <name evidence="2" type="ORF">MNKW57_13200</name>
</gene>
<dbReference type="Gene3D" id="1.10.10.610">
    <property type="entry name" value="YehU-like"/>
    <property type="match status" value="1"/>
</dbReference>
<name>A0ABQ6LY21_9GAMM</name>
<accession>A0ABQ6LY21</accession>
<evidence type="ECO:0000313" key="2">
    <source>
        <dbReference type="EMBL" id="GMG86999.1"/>
    </source>
</evidence>
<comment type="caution">
    <text evidence="2">The sequence shown here is derived from an EMBL/GenBank/DDBJ whole genome shotgun (WGS) entry which is preliminary data.</text>
</comment>
<dbReference type="SUPFAM" id="SSF118001">
    <property type="entry name" value="YehU-like"/>
    <property type="match status" value="1"/>
</dbReference>
<reference evidence="2 3" key="1">
    <citation type="submission" date="2023-04" db="EMBL/GenBank/DDBJ databases">
        <title>Marinobulbifer ophiurae gen. nov., sp. Nov., isolate from tissue of brittle star Ophioplocus japonicus.</title>
        <authorList>
            <person name="Kawano K."/>
            <person name="Sawayama S."/>
            <person name="Nakagawa S."/>
        </authorList>
    </citation>
    <scope>NUCLEOTIDE SEQUENCE [LARGE SCALE GENOMIC DNA]</scope>
    <source>
        <strain evidence="2 3">NKW57</strain>
    </source>
</reference>
<evidence type="ECO:0000313" key="3">
    <source>
        <dbReference type="Proteomes" id="UP001224392"/>
    </source>
</evidence>
<keyword evidence="3" id="KW-1185">Reference proteome</keyword>
<dbReference type="InterPro" id="IPR036685">
    <property type="entry name" value="YehU-like_sf"/>
</dbReference>
<sequence>MKVPHDQIPPETLQSLLEEYASRDGTDYGEQEVSLQSKVAQLRSQLQRGEIVIWFEPAEESVNLVPAADIPKDLE</sequence>